<dbReference type="EMBL" id="JAHQIW010006202">
    <property type="protein sequence ID" value="KAJ1368478.1"/>
    <property type="molecule type" value="Genomic_DNA"/>
</dbReference>
<evidence type="ECO:0000313" key="4">
    <source>
        <dbReference type="Proteomes" id="UP001196413"/>
    </source>
</evidence>
<evidence type="ECO:0000256" key="1">
    <source>
        <dbReference type="SAM" id="Coils"/>
    </source>
</evidence>
<accession>A0AAD5R313</accession>
<keyword evidence="1" id="KW-0175">Coiled coil</keyword>
<sequence length="236" mass="27390">MASSERPSISAVPEENGEKSQALKKIESRRRSSRGRRSSIKVVVEGSSPATIVAPLSDSILNNKAVDQETQLIQRRDNVLSYRAHLQFEKEEWNERYERQKLLLQLTSRDSERPLECRNSRRLSIVDSTPVRSTVNRVLRTFHNLTRSLSDEENTVDKLQREVEAMEKSIESLKSKEEKLVALLTAEPRSELLAQKNWWEELKNKLPRRRELVEKRLAQLKSLDPFLEENLTIDMA</sequence>
<protein>
    <submittedName>
        <fullName evidence="3">Uncharacterized protein</fullName>
    </submittedName>
</protein>
<feature type="region of interest" description="Disordered" evidence="2">
    <location>
        <begin position="1"/>
        <end position="39"/>
    </location>
</feature>
<proteinExistence type="predicted"/>
<evidence type="ECO:0000256" key="2">
    <source>
        <dbReference type="SAM" id="MobiDB-lite"/>
    </source>
</evidence>
<dbReference type="AlphaFoldDB" id="A0AAD5R313"/>
<name>A0AAD5R313_PARTN</name>
<reference evidence="3" key="1">
    <citation type="submission" date="2021-06" db="EMBL/GenBank/DDBJ databases">
        <title>Parelaphostrongylus tenuis whole genome reference sequence.</title>
        <authorList>
            <person name="Garwood T.J."/>
            <person name="Larsen P.A."/>
            <person name="Fountain-Jones N.M."/>
            <person name="Garbe J.R."/>
            <person name="Macchietto M.G."/>
            <person name="Kania S.A."/>
            <person name="Gerhold R.W."/>
            <person name="Richards J.E."/>
            <person name="Wolf T.M."/>
        </authorList>
    </citation>
    <scope>NUCLEOTIDE SEQUENCE</scope>
    <source>
        <strain evidence="3">MNPRO001-30</strain>
        <tissue evidence="3">Meninges</tissue>
    </source>
</reference>
<evidence type="ECO:0000313" key="3">
    <source>
        <dbReference type="EMBL" id="KAJ1368478.1"/>
    </source>
</evidence>
<gene>
    <name evidence="3" type="ORF">KIN20_029613</name>
</gene>
<feature type="coiled-coil region" evidence="1">
    <location>
        <begin position="142"/>
        <end position="183"/>
    </location>
</feature>
<dbReference type="Proteomes" id="UP001196413">
    <property type="component" value="Unassembled WGS sequence"/>
</dbReference>
<keyword evidence="4" id="KW-1185">Reference proteome</keyword>
<organism evidence="3 4">
    <name type="scientific">Parelaphostrongylus tenuis</name>
    <name type="common">Meningeal worm</name>
    <dbReference type="NCBI Taxonomy" id="148309"/>
    <lineage>
        <taxon>Eukaryota</taxon>
        <taxon>Metazoa</taxon>
        <taxon>Ecdysozoa</taxon>
        <taxon>Nematoda</taxon>
        <taxon>Chromadorea</taxon>
        <taxon>Rhabditida</taxon>
        <taxon>Rhabditina</taxon>
        <taxon>Rhabditomorpha</taxon>
        <taxon>Strongyloidea</taxon>
        <taxon>Metastrongylidae</taxon>
        <taxon>Parelaphostrongylus</taxon>
    </lineage>
</organism>
<comment type="caution">
    <text evidence="3">The sequence shown here is derived from an EMBL/GenBank/DDBJ whole genome shotgun (WGS) entry which is preliminary data.</text>
</comment>